<comment type="caution">
    <text evidence="5">The sequence shown here is derived from an EMBL/GenBank/DDBJ whole genome shotgun (WGS) entry which is preliminary data.</text>
</comment>
<feature type="compositionally biased region" description="Basic residues" evidence="2">
    <location>
        <begin position="130"/>
        <end position="140"/>
    </location>
</feature>
<dbReference type="Gene3D" id="3.30.70.330">
    <property type="match status" value="1"/>
</dbReference>
<feature type="region of interest" description="Disordered" evidence="2">
    <location>
        <begin position="358"/>
        <end position="501"/>
    </location>
</feature>
<feature type="domain" description="RRM" evidence="3">
    <location>
        <begin position="581"/>
        <end position="663"/>
    </location>
</feature>
<dbReference type="InterPro" id="IPR012677">
    <property type="entry name" value="Nucleotide-bd_a/b_plait_sf"/>
</dbReference>
<dbReference type="SMART" id="SM00443">
    <property type="entry name" value="G_patch"/>
    <property type="match status" value="1"/>
</dbReference>
<feature type="compositionally biased region" description="Low complexity" evidence="2">
    <location>
        <begin position="74"/>
        <end position="105"/>
    </location>
</feature>
<proteinExistence type="predicted"/>
<accession>A0ABR0E5Y2</accession>
<dbReference type="PROSITE" id="PS50174">
    <property type="entry name" value="G_PATCH"/>
    <property type="match status" value="1"/>
</dbReference>
<feature type="compositionally biased region" description="Basic and acidic residues" evidence="2">
    <location>
        <begin position="24"/>
        <end position="42"/>
    </location>
</feature>
<evidence type="ECO:0000259" key="4">
    <source>
        <dbReference type="PROSITE" id="PS50174"/>
    </source>
</evidence>
<gene>
    <name evidence="5" type="ORF">PRZ48_012623</name>
</gene>
<dbReference type="InterPro" id="IPR000504">
    <property type="entry name" value="RRM_dom"/>
</dbReference>
<dbReference type="InterPro" id="IPR000467">
    <property type="entry name" value="G_patch_dom"/>
</dbReference>
<evidence type="ECO:0008006" key="7">
    <source>
        <dbReference type="Google" id="ProtNLM"/>
    </source>
</evidence>
<sequence length="672" mass="73039">MAEPPKKRGLTLYGDLITPETRAEVEARDAKALADEKKKQKDASLMFKPSNLGKKNNPKPAQKPKPKPPTHKFSSSTSTGTAPTATNTSDASSQQPSSDAPQPTQKRGYNDWLANEEEEQEQGFYDRRPRWQSKKQKKHQQQVQEQWSFDDNYDPSTPTQYGQYAGTDYWRQMNDAWKTRLGSARAQHQAWWQAQAEAHQQAQAASRGGFRGGYPNAAGRGYHQNAGGHGNYHGMRGRGKYPNGRGRGDHYNMRGRGDRYNMRGRGDYASMRGRGDYPTMGSRQPPNMQFAPPQSFEPPQSFDPPTGPRSRPGSRGPSSGRNSGFGNRNDHNAGPFLPPADVNKDESADDAYARRLAMSAQHQPPTASAPMPQANPPPSRAPLSAEDQAKKDKAAEQIAAIKAKLAAKANSASPAAPAQNWAAVPPPPSSSPPADAPPPPPPATKQHVGVISAAPTYNPEYLAQKARQERQQSYGHDGKPPSDAADDDDKPHSNAPGKAGFAQRMMKKMGHEEGKGLGASGEGITAALSVKADKRKKKPDAQGGGYVTPAATGKIVGGNQAKKADDHEGGPHGKMSAVVKFEGMLRGMDIDKAIQDDGILQEIGDEMAEFGKVERLKIWRNYEGGNDEVFIKFTSQLSALRAINAMHGAEFEGNIIQASYWDDEKFDANVYA</sequence>
<feature type="compositionally biased region" description="Pro residues" evidence="2">
    <location>
        <begin position="424"/>
        <end position="443"/>
    </location>
</feature>
<dbReference type="EMBL" id="JAXOVC010000010">
    <property type="protein sequence ID" value="KAK4496641.1"/>
    <property type="molecule type" value="Genomic_DNA"/>
</dbReference>
<name>A0ABR0E5Y2_ZASCE</name>
<dbReference type="PROSITE" id="PS50102">
    <property type="entry name" value="RRM"/>
    <property type="match status" value="1"/>
</dbReference>
<feature type="compositionally biased region" description="Low complexity" evidence="2">
    <location>
        <begin position="396"/>
        <end position="423"/>
    </location>
</feature>
<feature type="region of interest" description="Disordered" evidence="2">
    <location>
        <begin position="227"/>
        <end position="346"/>
    </location>
</feature>
<feature type="region of interest" description="Disordered" evidence="2">
    <location>
        <begin position="24"/>
        <end position="160"/>
    </location>
</feature>
<feature type="compositionally biased region" description="Low complexity" evidence="2">
    <location>
        <begin position="308"/>
        <end position="327"/>
    </location>
</feature>
<feature type="domain" description="G-patch" evidence="4">
    <location>
        <begin position="498"/>
        <end position="549"/>
    </location>
</feature>
<reference evidence="5 6" key="1">
    <citation type="journal article" date="2023" name="G3 (Bethesda)">
        <title>A chromosome-level genome assembly of Zasmidium syzygii isolated from banana leaves.</title>
        <authorList>
            <person name="van Westerhoven A.C."/>
            <person name="Mehrabi R."/>
            <person name="Talebi R."/>
            <person name="Steentjes M.B.F."/>
            <person name="Corcolon B."/>
            <person name="Chong P.A."/>
            <person name="Kema G.H.J."/>
            <person name="Seidl M.F."/>
        </authorList>
    </citation>
    <scope>NUCLEOTIDE SEQUENCE [LARGE SCALE GENOMIC DNA]</scope>
    <source>
        <strain evidence="5 6">P124</strain>
    </source>
</reference>
<evidence type="ECO:0000256" key="2">
    <source>
        <dbReference type="SAM" id="MobiDB-lite"/>
    </source>
</evidence>
<keyword evidence="6" id="KW-1185">Reference proteome</keyword>
<keyword evidence="1" id="KW-0694">RNA-binding</keyword>
<dbReference type="PANTHER" id="PTHR13288">
    <property type="entry name" value="SPLICING FACTOR 45 SPF45"/>
    <property type="match status" value="1"/>
</dbReference>
<protein>
    <recommendedName>
        <fullName evidence="7">G-patch domain-containing protein</fullName>
    </recommendedName>
</protein>
<dbReference type="InterPro" id="IPR035979">
    <property type="entry name" value="RBD_domain_sf"/>
</dbReference>
<organism evidence="5 6">
    <name type="scientific">Zasmidium cellare</name>
    <name type="common">Wine cellar mold</name>
    <name type="synonym">Racodium cellare</name>
    <dbReference type="NCBI Taxonomy" id="395010"/>
    <lineage>
        <taxon>Eukaryota</taxon>
        <taxon>Fungi</taxon>
        <taxon>Dikarya</taxon>
        <taxon>Ascomycota</taxon>
        <taxon>Pezizomycotina</taxon>
        <taxon>Dothideomycetes</taxon>
        <taxon>Dothideomycetidae</taxon>
        <taxon>Mycosphaerellales</taxon>
        <taxon>Mycosphaerellaceae</taxon>
        <taxon>Zasmidium</taxon>
    </lineage>
</organism>
<dbReference type="InterPro" id="IPR040052">
    <property type="entry name" value="RBM17"/>
</dbReference>
<evidence type="ECO:0000259" key="3">
    <source>
        <dbReference type="PROSITE" id="PS50102"/>
    </source>
</evidence>
<dbReference type="SUPFAM" id="SSF54928">
    <property type="entry name" value="RNA-binding domain, RBD"/>
    <property type="match status" value="1"/>
</dbReference>
<evidence type="ECO:0000313" key="5">
    <source>
        <dbReference type="EMBL" id="KAK4496641.1"/>
    </source>
</evidence>
<feature type="compositionally biased region" description="Basic and acidic residues" evidence="2">
    <location>
        <begin position="246"/>
        <end position="266"/>
    </location>
</feature>
<feature type="compositionally biased region" description="Basic and acidic residues" evidence="2">
    <location>
        <begin position="466"/>
        <end position="480"/>
    </location>
</feature>
<evidence type="ECO:0000256" key="1">
    <source>
        <dbReference type="PROSITE-ProRule" id="PRU00176"/>
    </source>
</evidence>
<feature type="compositionally biased region" description="Basic and acidic residues" evidence="2">
    <location>
        <begin position="562"/>
        <end position="571"/>
    </location>
</feature>
<dbReference type="Pfam" id="PF00076">
    <property type="entry name" value="RRM_1"/>
    <property type="match status" value="1"/>
</dbReference>
<feature type="region of interest" description="Disordered" evidence="2">
    <location>
        <begin position="531"/>
        <end position="573"/>
    </location>
</feature>
<dbReference type="Proteomes" id="UP001305779">
    <property type="component" value="Unassembled WGS sequence"/>
</dbReference>
<dbReference type="PANTHER" id="PTHR13288:SF8">
    <property type="entry name" value="SPLICING FACTOR 45"/>
    <property type="match status" value="1"/>
</dbReference>
<evidence type="ECO:0000313" key="6">
    <source>
        <dbReference type="Proteomes" id="UP001305779"/>
    </source>
</evidence>
<dbReference type="Pfam" id="PF01585">
    <property type="entry name" value="G-patch"/>
    <property type="match status" value="1"/>
</dbReference>